<name>A0ABV7EFI1_9SPHN</name>
<keyword evidence="2" id="KW-1133">Transmembrane helix</keyword>
<keyword evidence="2" id="KW-0812">Transmembrane</keyword>
<evidence type="ECO:0000256" key="2">
    <source>
        <dbReference type="SAM" id="Phobius"/>
    </source>
</evidence>
<dbReference type="Pfam" id="PF09718">
    <property type="entry name" value="Tape_meas_lam_C"/>
    <property type="match status" value="1"/>
</dbReference>
<feature type="region of interest" description="Disordered" evidence="1">
    <location>
        <begin position="590"/>
        <end position="622"/>
    </location>
</feature>
<dbReference type="Proteomes" id="UP001595378">
    <property type="component" value="Unassembled WGS sequence"/>
</dbReference>
<evidence type="ECO:0000313" key="5">
    <source>
        <dbReference type="Proteomes" id="UP001595378"/>
    </source>
</evidence>
<protein>
    <submittedName>
        <fullName evidence="4">Phage tail tape measure C-terminal domain-containing protein</fullName>
    </submittedName>
</protein>
<feature type="compositionally biased region" description="Gly residues" evidence="1">
    <location>
        <begin position="590"/>
        <end position="609"/>
    </location>
</feature>
<dbReference type="RefSeq" id="WP_336920622.1">
    <property type="nucleotide sequence ID" value="NZ_JBANRN010000022.1"/>
</dbReference>
<evidence type="ECO:0000256" key="1">
    <source>
        <dbReference type="SAM" id="MobiDB-lite"/>
    </source>
</evidence>
<gene>
    <name evidence="4" type="ORF">ACFODK_07025</name>
</gene>
<comment type="caution">
    <text evidence="4">The sequence shown here is derived from an EMBL/GenBank/DDBJ whole genome shotgun (WGS) entry which is preliminary data.</text>
</comment>
<reference evidence="5" key="1">
    <citation type="journal article" date="2019" name="Int. J. Syst. Evol. Microbiol.">
        <title>The Global Catalogue of Microorganisms (GCM) 10K type strain sequencing project: providing services to taxonomists for standard genome sequencing and annotation.</title>
        <authorList>
            <consortium name="The Broad Institute Genomics Platform"/>
            <consortium name="The Broad Institute Genome Sequencing Center for Infectious Disease"/>
            <person name="Wu L."/>
            <person name="Ma J."/>
        </authorList>
    </citation>
    <scope>NUCLEOTIDE SEQUENCE [LARGE SCALE GENOMIC DNA]</scope>
    <source>
        <strain evidence="5">KCTC 52606</strain>
    </source>
</reference>
<accession>A0ABV7EFI1</accession>
<keyword evidence="5" id="KW-1185">Reference proteome</keyword>
<dbReference type="EMBL" id="JBHRSU010000022">
    <property type="protein sequence ID" value="MFC3100633.1"/>
    <property type="molecule type" value="Genomic_DNA"/>
</dbReference>
<organism evidence="4 5">
    <name type="scientific">Alteraurantiacibacter lauratis</name>
    <dbReference type="NCBI Taxonomy" id="2054627"/>
    <lineage>
        <taxon>Bacteria</taxon>
        <taxon>Pseudomonadati</taxon>
        <taxon>Pseudomonadota</taxon>
        <taxon>Alphaproteobacteria</taxon>
        <taxon>Sphingomonadales</taxon>
        <taxon>Erythrobacteraceae</taxon>
        <taxon>Alteraurantiacibacter</taxon>
    </lineage>
</organism>
<evidence type="ECO:0000313" key="4">
    <source>
        <dbReference type="EMBL" id="MFC3100633.1"/>
    </source>
</evidence>
<feature type="compositionally biased region" description="Basic and acidic residues" evidence="1">
    <location>
        <begin position="611"/>
        <end position="622"/>
    </location>
</feature>
<feature type="domain" description="Bacteriophage tail tape measure C-terminal" evidence="3">
    <location>
        <begin position="637"/>
        <end position="709"/>
    </location>
</feature>
<evidence type="ECO:0000259" key="3">
    <source>
        <dbReference type="Pfam" id="PF09718"/>
    </source>
</evidence>
<keyword evidence="2" id="KW-0472">Membrane</keyword>
<dbReference type="InterPro" id="IPR006431">
    <property type="entry name" value="Phage_tape_meas_C"/>
</dbReference>
<proteinExistence type="predicted"/>
<sequence length="837" mass="85935">MADKRVSVRLAVVGGREVRAELAGIGEAGERSTQRLARGMDAAGERTAALQARIRIAAAAMAAAFAAGVVTMVRSGLELIDSQAKLAQSIGTTVASVQTLQWAGELAGVSMGEIEQATFQLTRRLSEAAAGSGAAVGALQRLRLSAAALQALPVDRRIIAIREALERFVPPAERAAVASDLFGNRAALAFMRIDTATLQQATRDVADFGVAVSQSDAAAIEEAGDAIARLQLVWQGLVNQLTVAAAPVLIAIADGLAALARRSGVVGQAIGLLIDNIGRLVATGLVLAAFMAGRWVASLAAAALATGSLATGLVVLRGALARTGIGLVIVAAGELVYQFSRLVQGAGSFGEALALLGDLAREVWERMGLLAEVAGERIAAVWHAIRAAVLEALDGAVRGVVAFANRTVNLFEAALTAAIAIWQRLPQALGDLAVRAANALIGALERMLNAAVRGINRLLAAANAGLDLLGSERRIALVPEIDLPRIDNRFAGAAARAGSAARRAFAEAFADDPFAMPEGMGRMAGEAREQSDAAFARADALRAQALAPLAALEALGEAMQQADRRIGEAGEAAAMLDERLEAIGGGGNAAAAGGGNGGSAGREPGGGAEGSAERAGRASREAGEVITQAAEQAARGWAAVREELARYAEEAANWGKGLGQALTGALRSAEDAFARFVTTGKLDFRGLIDSILADLARLVFRQAVTEPLARMFSQGLDLGNLFGSLFGSIFHAGGVVGAPAPMRRVPALAFAAAPRLHGGGVAGLGPHEVPAILERGEVVLTRRQAAKLAGQLSERAAAGDVVINFNGPVSNREEVRRSAAQAGARLARMLSEGRRGV</sequence>
<feature type="transmembrane region" description="Helical" evidence="2">
    <location>
        <begin position="56"/>
        <end position="77"/>
    </location>
</feature>